<evidence type="ECO:0000313" key="2">
    <source>
        <dbReference type="Proteomes" id="UP000326268"/>
    </source>
</evidence>
<proteinExistence type="predicted"/>
<sequence>MHRHPIQIIITSHASPVFVRSWQILSPSQELRSTLETWFGLRFLFSPKSTAQYTYHLTLSSFLFLFLSSLEEVKHRDQPTRYQPADSTVITDSPVSHTMYIPHRNNNSRNLNPTIFPPWLGYRRRFENVAIRRGSSTIRSWRNSLDSLHETSYVD</sequence>
<evidence type="ECO:0000313" key="1">
    <source>
        <dbReference type="EMBL" id="KAE8359056.1"/>
    </source>
</evidence>
<accession>A0A5N6ZQ17</accession>
<name>A0A5N6ZQ17_9EURO</name>
<reference evidence="1 2" key="1">
    <citation type="submission" date="2019-04" db="EMBL/GenBank/DDBJ databases">
        <title>Friends and foes A comparative genomics studyof 23 Aspergillus species from section Flavi.</title>
        <authorList>
            <consortium name="DOE Joint Genome Institute"/>
            <person name="Kjaerbolling I."/>
            <person name="Vesth T."/>
            <person name="Frisvad J.C."/>
            <person name="Nybo J.L."/>
            <person name="Theobald S."/>
            <person name="Kildgaard S."/>
            <person name="Isbrandt T."/>
            <person name="Kuo A."/>
            <person name="Sato A."/>
            <person name="Lyhne E.K."/>
            <person name="Kogle M.E."/>
            <person name="Wiebenga A."/>
            <person name="Kun R.S."/>
            <person name="Lubbers R.J."/>
            <person name="Makela M.R."/>
            <person name="Barry K."/>
            <person name="Chovatia M."/>
            <person name="Clum A."/>
            <person name="Daum C."/>
            <person name="Haridas S."/>
            <person name="He G."/>
            <person name="LaButti K."/>
            <person name="Lipzen A."/>
            <person name="Mondo S."/>
            <person name="Riley R."/>
            <person name="Salamov A."/>
            <person name="Simmons B.A."/>
            <person name="Magnuson J.K."/>
            <person name="Henrissat B."/>
            <person name="Mortensen U.H."/>
            <person name="Larsen T.O."/>
            <person name="Devries R.P."/>
            <person name="Grigoriev I.V."/>
            <person name="Machida M."/>
            <person name="Baker S.E."/>
            <person name="Andersen M.R."/>
        </authorList>
    </citation>
    <scope>NUCLEOTIDE SEQUENCE [LARGE SCALE GENOMIC DNA]</scope>
    <source>
        <strain evidence="1 2">CBS 763.97</strain>
    </source>
</reference>
<keyword evidence="2" id="KW-1185">Reference proteome</keyword>
<dbReference type="EMBL" id="ML737850">
    <property type="protein sequence ID" value="KAE8359056.1"/>
    <property type="molecule type" value="Genomic_DNA"/>
</dbReference>
<dbReference type="Proteomes" id="UP000326268">
    <property type="component" value="Unassembled WGS sequence"/>
</dbReference>
<dbReference type="GeneID" id="43653280"/>
<dbReference type="AlphaFoldDB" id="A0A5N6ZQ17"/>
<organism evidence="1 2">
    <name type="scientific">Aspergillus caelatus</name>
    <dbReference type="NCBI Taxonomy" id="61420"/>
    <lineage>
        <taxon>Eukaryota</taxon>
        <taxon>Fungi</taxon>
        <taxon>Dikarya</taxon>
        <taxon>Ascomycota</taxon>
        <taxon>Pezizomycotina</taxon>
        <taxon>Eurotiomycetes</taxon>
        <taxon>Eurotiomycetidae</taxon>
        <taxon>Eurotiales</taxon>
        <taxon>Aspergillaceae</taxon>
        <taxon>Aspergillus</taxon>
        <taxon>Aspergillus subgen. Circumdati</taxon>
    </lineage>
</organism>
<gene>
    <name evidence="1" type="ORF">BDV27DRAFT_136754</name>
</gene>
<dbReference type="RefSeq" id="XP_031922137.1">
    <property type="nucleotide sequence ID" value="XM_032068834.1"/>
</dbReference>
<protein>
    <submittedName>
        <fullName evidence="1">Uncharacterized protein</fullName>
    </submittedName>
</protein>